<comment type="similarity">
    <text evidence="1">Belongs to the ABC transporter superfamily.</text>
</comment>
<dbReference type="InterPro" id="IPR015860">
    <property type="entry name" value="ABC_transpr_TagH-like"/>
</dbReference>
<dbReference type="OrthoDB" id="9778870at2"/>
<dbReference type="SMART" id="SM00382">
    <property type="entry name" value="AAA"/>
    <property type="match status" value="1"/>
</dbReference>
<evidence type="ECO:0000259" key="5">
    <source>
        <dbReference type="PROSITE" id="PS50893"/>
    </source>
</evidence>
<evidence type="ECO:0000256" key="4">
    <source>
        <dbReference type="ARBA" id="ARBA00022840"/>
    </source>
</evidence>
<dbReference type="Gene3D" id="3.40.50.300">
    <property type="entry name" value="P-loop containing nucleotide triphosphate hydrolases"/>
    <property type="match status" value="1"/>
</dbReference>
<dbReference type="InterPro" id="IPR027417">
    <property type="entry name" value="P-loop_NTPase"/>
</dbReference>
<dbReference type="PANTHER" id="PTHR46743:SF2">
    <property type="entry name" value="TEICHOIC ACIDS EXPORT ATP-BINDING PROTEIN TAGH"/>
    <property type="match status" value="1"/>
</dbReference>
<dbReference type="RefSeq" id="WP_081853238.1">
    <property type="nucleotide sequence ID" value="NZ_JMIW01000001.1"/>
</dbReference>
<dbReference type="CDD" id="cd03220">
    <property type="entry name" value="ABC_KpsT_Wzt"/>
    <property type="match status" value="1"/>
</dbReference>
<dbReference type="PANTHER" id="PTHR46743">
    <property type="entry name" value="TEICHOIC ACIDS EXPORT ATP-BINDING PROTEIN TAGH"/>
    <property type="match status" value="1"/>
</dbReference>
<dbReference type="InterPro" id="IPR003593">
    <property type="entry name" value="AAA+_ATPase"/>
</dbReference>
<dbReference type="PROSITE" id="PS50893">
    <property type="entry name" value="ABC_TRANSPORTER_2"/>
    <property type="match status" value="1"/>
</dbReference>
<gene>
    <name evidence="6" type="ORF">EH31_06000</name>
</gene>
<dbReference type="EMBL" id="JMIW01000001">
    <property type="protein sequence ID" value="KEO92217.1"/>
    <property type="molecule type" value="Genomic_DNA"/>
</dbReference>
<evidence type="ECO:0000256" key="2">
    <source>
        <dbReference type="ARBA" id="ARBA00022448"/>
    </source>
</evidence>
<dbReference type="SUPFAM" id="SSF48452">
    <property type="entry name" value="TPR-like"/>
    <property type="match status" value="1"/>
</dbReference>
<dbReference type="PROSITE" id="PS00211">
    <property type="entry name" value="ABC_TRANSPORTER_1"/>
    <property type="match status" value="1"/>
</dbReference>
<dbReference type="InterPro" id="IPR011990">
    <property type="entry name" value="TPR-like_helical_dom_sf"/>
</dbReference>
<dbReference type="Pfam" id="PF00005">
    <property type="entry name" value="ABC_tran"/>
    <property type="match status" value="1"/>
</dbReference>
<evidence type="ECO:0000313" key="6">
    <source>
        <dbReference type="EMBL" id="KEO92217.1"/>
    </source>
</evidence>
<proteinExistence type="inferred from homology"/>
<name>A0A074N2P9_ERYLO</name>
<dbReference type="GO" id="GO:0005524">
    <property type="term" value="F:ATP binding"/>
    <property type="evidence" value="ECO:0007669"/>
    <property type="project" value="UniProtKB-KW"/>
</dbReference>
<dbReference type="eggNOG" id="COG1134">
    <property type="taxonomic scope" value="Bacteria"/>
</dbReference>
<dbReference type="Proteomes" id="UP000027647">
    <property type="component" value="Unassembled WGS sequence"/>
</dbReference>
<keyword evidence="3" id="KW-0547">Nucleotide-binding</keyword>
<comment type="caution">
    <text evidence="6">The sequence shown here is derived from an EMBL/GenBank/DDBJ whole genome shotgun (WGS) entry which is preliminary data.</text>
</comment>
<keyword evidence="4" id="KW-0067">ATP-binding</keyword>
<organism evidence="6 7">
    <name type="scientific">Erythrobacter longus</name>
    <dbReference type="NCBI Taxonomy" id="1044"/>
    <lineage>
        <taxon>Bacteria</taxon>
        <taxon>Pseudomonadati</taxon>
        <taxon>Pseudomonadota</taxon>
        <taxon>Alphaproteobacteria</taxon>
        <taxon>Sphingomonadales</taxon>
        <taxon>Erythrobacteraceae</taxon>
        <taxon>Erythrobacter/Porphyrobacter group</taxon>
        <taxon>Erythrobacter</taxon>
    </lineage>
</organism>
<accession>A0A074N2P9</accession>
<dbReference type="GO" id="GO:0016887">
    <property type="term" value="F:ATP hydrolysis activity"/>
    <property type="evidence" value="ECO:0007669"/>
    <property type="project" value="InterPro"/>
</dbReference>
<feature type="domain" description="ABC transporter" evidence="5">
    <location>
        <begin position="2"/>
        <end position="221"/>
    </location>
</feature>
<dbReference type="AlphaFoldDB" id="A0A074N2P9"/>
<protein>
    <recommendedName>
        <fullName evidence="5">ABC transporter domain-containing protein</fullName>
    </recommendedName>
</protein>
<dbReference type="InterPro" id="IPR050683">
    <property type="entry name" value="Bact_Polysacc_Export_ATP-bd"/>
</dbReference>
<evidence type="ECO:0000256" key="3">
    <source>
        <dbReference type="ARBA" id="ARBA00022741"/>
    </source>
</evidence>
<evidence type="ECO:0000256" key="1">
    <source>
        <dbReference type="ARBA" id="ARBA00005417"/>
    </source>
</evidence>
<dbReference type="SUPFAM" id="SSF52540">
    <property type="entry name" value="P-loop containing nucleoside triphosphate hydrolases"/>
    <property type="match status" value="1"/>
</dbReference>
<sequence length="478" mass="53600">MIRVQNVSKIYPTRFGEKLVLDDISFNLDHGEKLGVLGRNGAGKSTLVRLISGAELPTKGRIDTSMSVSWPLAFGGAFQDTLTGVDNIRFISRIYNQDFEKNLAFVEDFSELGAYLREEVRTYSSGMRARLAFAISMIIEFDCFLIDEVGAVGDARFHQRCNKELFGNRGDRAMVIISHDASYVRDHCTRFAVLNDGQMVEFDDFETAYSDFREKIGIGQKKQPKTQELPADRRQLVETTHSVAVRDDAFTVLIQDADWKRDQKRWEEAEVTYEKALDLYPYQRSYWVQKGHCAKEAGAFLRAEAAYRTACALGEPFQDVRPHLLFTTKQLRISLRDYPLHNYTGTTAKDQPAGIPDVLLFARAAWQTAHLSDQELLDLVRAGETLDALLASMIDDPRFVPGIAPESNAAQKISGEPEVWAKNLVVLARPSSASEDAIAVARRITMPQDAWPVLMDVDGFAGWSLAQAAIERRSKADG</sequence>
<keyword evidence="2" id="KW-0813">Transport</keyword>
<dbReference type="Gene3D" id="1.25.40.10">
    <property type="entry name" value="Tetratricopeptide repeat domain"/>
    <property type="match status" value="1"/>
</dbReference>
<dbReference type="InterPro" id="IPR017871">
    <property type="entry name" value="ABC_transporter-like_CS"/>
</dbReference>
<evidence type="ECO:0000313" key="7">
    <source>
        <dbReference type="Proteomes" id="UP000027647"/>
    </source>
</evidence>
<dbReference type="GO" id="GO:0140359">
    <property type="term" value="F:ABC-type transporter activity"/>
    <property type="evidence" value="ECO:0007669"/>
    <property type="project" value="InterPro"/>
</dbReference>
<keyword evidence="7" id="KW-1185">Reference proteome</keyword>
<dbReference type="STRING" id="1044.EH31_06000"/>
<dbReference type="GO" id="GO:0016020">
    <property type="term" value="C:membrane"/>
    <property type="evidence" value="ECO:0007669"/>
    <property type="project" value="InterPro"/>
</dbReference>
<dbReference type="InterPro" id="IPR003439">
    <property type="entry name" value="ABC_transporter-like_ATP-bd"/>
</dbReference>
<reference evidence="6 7" key="1">
    <citation type="submission" date="2014-04" db="EMBL/GenBank/DDBJ databases">
        <title>A comprehensive comparison of genomes of Erythrobacter spp. strains.</title>
        <authorList>
            <person name="Zheng Q."/>
        </authorList>
    </citation>
    <scope>NUCLEOTIDE SEQUENCE [LARGE SCALE GENOMIC DNA]</scope>
    <source>
        <strain evidence="6 7">DSM 6997</strain>
    </source>
</reference>